<dbReference type="GO" id="GO:0043138">
    <property type="term" value="F:3'-5' DNA helicase activity"/>
    <property type="evidence" value="ECO:0007669"/>
    <property type="project" value="UniProtKB-EC"/>
</dbReference>
<dbReference type="InterPro" id="IPR036390">
    <property type="entry name" value="WH_DNA-bd_sf"/>
</dbReference>
<feature type="compositionally biased region" description="Polar residues" evidence="12">
    <location>
        <begin position="789"/>
        <end position="802"/>
    </location>
</feature>
<proteinExistence type="inferred from homology"/>
<dbReference type="SUPFAM" id="SSF46785">
    <property type="entry name" value="Winged helix' DNA-binding domain"/>
    <property type="match status" value="1"/>
</dbReference>
<reference evidence="16" key="1">
    <citation type="submission" date="2021-05" db="EMBL/GenBank/DDBJ databases">
        <authorList>
            <person name="Alioto T."/>
            <person name="Alioto T."/>
            <person name="Gomez Garrido J."/>
        </authorList>
    </citation>
    <scope>NUCLEOTIDE SEQUENCE</scope>
</reference>
<dbReference type="Gene3D" id="1.10.10.10">
    <property type="entry name" value="Winged helix-like DNA-binding domain superfamily/Winged helix DNA-binding domain"/>
    <property type="match status" value="1"/>
</dbReference>
<evidence type="ECO:0000256" key="1">
    <source>
        <dbReference type="ARBA" id="ARBA00001947"/>
    </source>
</evidence>
<evidence type="ECO:0000259" key="13">
    <source>
        <dbReference type="PROSITE" id="PS50967"/>
    </source>
</evidence>
<keyword evidence="8" id="KW-0413">Isomerase</keyword>
<dbReference type="SUPFAM" id="SSF47819">
    <property type="entry name" value="HRDC-like"/>
    <property type="match status" value="1"/>
</dbReference>
<dbReference type="GO" id="GO:0005634">
    <property type="term" value="C:nucleus"/>
    <property type="evidence" value="ECO:0007669"/>
    <property type="project" value="UniProtKB-SubCell"/>
</dbReference>
<dbReference type="GO" id="GO:0005694">
    <property type="term" value="C:chromosome"/>
    <property type="evidence" value="ECO:0007669"/>
    <property type="project" value="TreeGrafter"/>
</dbReference>
<evidence type="ECO:0000256" key="12">
    <source>
        <dbReference type="SAM" id="MobiDB-lite"/>
    </source>
</evidence>
<dbReference type="SUPFAM" id="SSF52540">
    <property type="entry name" value="P-loop containing nucleoside triphosphate hydrolases"/>
    <property type="match status" value="1"/>
</dbReference>
<dbReference type="GO" id="GO:0006260">
    <property type="term" value="P:DNA replication"/>
    <property type="evidence" value="ECO:0007669"/>
    <property type="project" value="InterPro"/>
</dbReference>
<dbReference type="PROSITE" id="PS50967">
    <property type="entry name" value="HRDC"/>
    <property type="match status" value="1"/>
</dbReference>
<dbReference type="NCBIfam" id="TIGR00614">
    <property type="entry name" value="recQ_fam"/>
    <property type="match status" value="1"/>
</dbReference>
<keyword evidence="11" id="KW-0539">Nucleus</keyword>
<comment type="similarity">
    <text evidence="2 11">Belongs to the helicase family. RecQ subfamily.</text>
</comment>
<evidence type="ECO:0000313" key="16">
    <source>
        <dbReference type="EMBL" id="CAG6727904.1"/>
    </source>
</evidence>
<dbReference type="FunFam" id="3.40.50.300:FF:000941">
    <property type="entry name" value="Werner syndrome RecQ like helicase"/>
    <property type="match status" value="1"/>
</dbReference>
<dbReference type="Pfam" id="PF00570">
    <property type="entry name" value="HRDC"/>
    <property type="match status" value="1"/>
</dbReference>
<feature type="region of interest" description="Disordered" evidence="12">
    <location>
        <begin position="669"/>
        <end position="718"/>
    </location>
</feature>
<feature type="domain" description="Helicase C-terminal" evidence="15">
    <location>
        <begin position="220"/>
        <end position="368"/>
    </location>
</feature>
<feature type="region of interest" description="Disordered" evidence="12">
    <location>
        <begin position="777"/>
        <end position="802"/>
    </location>
</feature>
<evidence type="ECO:0000259" key="15">
    <source>
        <dbReference type="PROSITE" id="PS51194"/>
    </source>
</evidence>
<feature type="domain" description="Helicase ATP-binding" evidence="14">
    <location>
        <begin position="30"/>
        <end position="195"/>
    </location>
</feature>
<feature type="domain" description="HRDC" evidence="13">
    <location>
        <begin position="581"/>
        <end position="660"/>
    </location>
</feature>
<keyword evidence="6 11" id="KW-0067">ATP-binding</keyword>
<name>A0A8D9DTZ4_9HEMI</name>
<evidence type="ECO:0000256" key="3">
    <source>
        <dbReference type="ARBA" id="ARBA00022741"/>
    </source>
</evidence>
<evidence type="ECO:0000256" key="2">
    <source>
        <dbReference type="ARBA" id="ARBA00005446"/>
    </source>
</evidence>
<comment type="catalytic activity">
    <reaction evidence="10 11">
        <text>ATP + H2O = ADP + phosphate + H(+)</text>
        <dbReference type="Rhea" id="RHEA:13065"/>
        <dbReference type="ChEBI" id="CHEBI:15377"/>
        <dbReference type="ChEBI" id="CHEBI:15378"/>
        <dbReference type="ChEBI" id="CHEBI:30616"/>
        <dbReference type="ChEBI" id="CHEBI:43474"/>
        <dbReference type="ChEBI" id="CHEBI:456216"/>
    </reaction>
</comment>
<feature type="compositionally biased region" description="Polar residues" evidence="12">
    <location>
        <begin position="848"/>
        <end position="876"/>
    </location>
</feature>
<dbReference type="Gene3D" id="3.40.50.300">
    <property type="entry name" value="P-loop containing nucleotide triphosphate hydrolases"/>
    <property type="match status" value="2"/>
</dbReference>
<feature type="compositionally biased region" description="Basic residues" evidence="12">
    <location>
        <begin position="877"/>
        <end position="890"/>
    </location>
</feature>
<evidence type="ECO:0000259" key="14">
    <source>
        <dbReference type="PROSITE" id="PS51192"/>
    </source>
</evidence>
<feature type="region of interest" description="Disordered" evidence="12">
    <location>
        <begin position="732"/>
        <end position="759"/>
    </location>
</feature>
<dbReference type="InterPro" id="IPR002121">
    <property type="entry name" value="HRDC_dom"/>
</dbReference>
<feature type="region of interest" description="Disordered" evidence="12">
    <location>
        <begin position="848"/>
        <end position="909"/>
    </location>
</feature>
<dbReference type="SMART" id="SM00490">
    <property type="entry name" value="HELICc"/>
    <property type="match status" value="1"/>
</dbReference>
<feature type="compositionally biased region" description="Polar residues" evidence="12">
    <location>
        <begin position="695"/>
        <end position="713"/>
    </location>
</feature>
<evidence type="ECO:0000256" key="4">
    <source>
        <dbReference type="ARBA" id="ARBA00022801"/>
    </source>
</evidence>
<dbReference type="GO" id="GO:0009378">
    <property type="term" value="F:four-way junction helicase activity"/>
    <property type="evidence" value="ECO:0007669"/>
    <property type="project" value="TreeGrafter"/>
</dbReference>
<dbReference type="Gene3D" id="1.10.150.80">
    <property type="entry name" value="HRDC domain"/>
    <property type="match status" value="1"/>
</dbReference>
<evidence type="ECO:0000256" key="8">
    <source>
        <dbReference type="ARBA" id="ARBA00023235"/>
    </source>
</evidence>
<dbReference type="InterPro" id="IPR010997">
    <property type="entry name" value="HRDC-like_sf"/>
</dbReference>
<comment type="cofactor">
    <cofactor evidence="1">
        <name>Zn(2+)</name>
        <dbReference type="ChEBI" id="CHEBI:29105"/>
    </cofactor>
</comment>
<evidence type="ECO:0000256" key="9">
    <source>
        <dbReference type="ARBA" id="ARBA00034617"/>
    </source>
</evidence>
<dbReference type="SMART" id="SM00341">
    <property type="entry name" value="HRDC"/>
    <property type="match status" value="1"/>
</dbReference>
<dbReference type="InterPro" id="IPR027417">
    <property type="entry name" value="P-loop_NTPase"/>
</dbReference>
<dbReference type="AlphaFoldDB" id="A0A8D9DTZ4"/>
<accession>A0A8D9DTZ4</accession>
<organism evidence="16">
    <name type="scientific">Cacopsylla melanoneura</name>
    <dbReference type="NCBI Taxonomy" id="428564"/>
    <lineage>
        <taxon>Eukaryota</taxon>
        <taxon>Metazoa</taxon>
        <taxon>Ecdysozoa</taxon>
        <taxon>Arthropoda</taxon>
        <taxon>Hexapoda</taxon>
        <taxon>Insecta</taxon>
        <taxon>Pterygota</taxon>
        <taxon>Neoptera</taxon>
        <taxon>Paraneoptera</taxon>
        <taxon>Hemiptera</taxon>
        <taxon>Sternorrhyncha</taxon>
        <taxon>Psylloidea</taxon>
        <taxon>Psyllidae</taxon>
        <taxon>Psyllinae</taxon>
        <taxon>Cacopsylla</taxon>
    </lineage>
</organism>
<dbReference type="Pfam" id="PF09382">
    <property type="entry name" value="RQC"/>
    <property type="match status" value="1"/>
</dbReference>
<dbReference type="InterPro" id="IPR032284">
    <property type="entry name" value="RecQ_Zn-bd"/>
</dbReference>
<feature type="compositionally biased region" description="Polar residues" evidence="12">
    <location>
        <begin position="673"/>
        <end position="688"/>
    </location>
</feature>
<keyword evidence="4 11" id="KW-0378">Hydrolase</keyword>
<dbReference type="InterPro" id="IPR014001">
    <property type="entry name" value="Helicase_ATP-bd"/>
</dbReference>
<dbReference type="InterPro" id="IPR018982">
    <property type="entry name" value="RQC_domain"/>
</dbReference>
<dbReference type="PROSITE" id="PS51192">
    <property type="entry name" value="HELICASE_ATP_BIND_1"/>
    <property type="match status" value="1"/>
</dbReference>
<dbReference type="InterPro" id="IPR011545">
    <property type="entry name" value="DEAD/DEAH_box_helicase_dom"/>
</dbReference>
<sequence length="909" mass="101804">MEEPSSNHLDVLKKQFGHSSFKPMQWKIIHSILEEKKDNCVVMATGYGKSLCYQYPAVYSGGVSIVISPLISLMEDQVLNLKMNNIPACYLGSAQTQKGKVLDEILSGQVRVVYMTPEYVTVDPSFLSRIPNVVLIAIDEAHCVSQWGHDFRPSYRNLSVLRETLPRVPMLAVTATATSVVMDDICTNLELKDPNIINTGFDRPNLYLAASIKQPDIMADLKKLTSFDNQFPGSTIIYCPTIAICQKICDVLTYNKIQNRPYHSEISLKQRKEIHQLFVKDVIKVVVATCAFGMGIDKPDVRCVIHYGAPKDLSAYYQEIGRAGRDGLGSVCYTFYKSTDFTKNSMIFQSSSNDADIQAFNKTMMKRVETYLELRSCRRKFLLDHFNGSISNSTSEVPPDKCCDNCKNQTSSKVISLVTCDLVEQVTNFLHVVNLMKGKFGLGAYIKFIRGTTDGRINEGLKSNSLYGAGKRQSENWWKALARLCLRENLVTEKTINSGGGGGGFRQWGSKMNYSIYEVSPLGKFFIQKGSESGIVLTPSAEMLELETIPRGLKLTVENPDVWMNKNQTPNLEAFVCLPHLKTEDVLFKRLQALRTTLAEEESCLRYMIVTEKQLLEMANRKAKTKQDLLECGLTEHKLNKFGRRFLEVIYEVCEFKECLPELNEQPIESMDGNKNSPYFASNQQESGANDAASKGTQDSGDTQVETTENIQSDEWGDDAFFDKIDYNELEQSISQDDKSTPQKGEPKSSTSLDDEDNIDTFFDEIDYNELDKSISNETKITSKGPKTECNSSSTSCHDKQSTIQTVTNSCKKVKLGDGTGHQVETESCAEKLSVFKFETKTINSNLSTFSTKNTKNNMPSKPITSSIKNPMSNSQSKKRPKSKLNKHTFPKAGYTLNDLSGGKTRQGD</sequence>
<dbReference type="GO" id="GO:0016787">
    <property type="term" value="F:hydrolase activity"/>
    <property type="evidence" value="ECO:0007669"/>
    <property type="project" value="UniProtKB-KW"/>
</dbReference>
<evidence type="ECO:0000256" key="7">
    <source>
        <dbReference type="ARBA" id="ARBA00023125"/>
    </source>
</evidence>
<dbReference type="GO" id="GO:0003677">
    <property type="term" value="F:DNA binding"/>
    <property type="evidence" value="ECO:0007669"/>
    <property type="project" value="UniProtKB-KW"/>
</dbReference>
<keyword evidence="5 11" id="KW-0347">Helicase</keyword>
<keyword evidence="3 11" id="KW-0547">Nucleotide-binding</keyword>
<evidence type="ECO:0000256" key="11">
    <source>
        <dbReference type="RuleBase" id="RU364117"/>
    </source>
</evidence>
<evidence type="ECO:0000256" key="6">
    <source>
        <dbReference type="ARBA" id="ARBA00022840"/>
    </source>
</evidence>
<dbReference type="Pfam" id="PF16124">
    <property type="entry name" value="RecQ_Zn_bind"/>
    <property type="match status" value="1"/>
</dbReference>
<protein>
    <recommendedName>
        <fullName evidence="11">ATP-dependent DNA helicase</fullName>
        <ecNumber evidence="11">5.6.2.4</ecNumber>
    </recommendedName>
</protein>
<dbReference type="PANTHER" id="PTHR13710:SF120">
    <property type="entry name" value="BIFUNCTIONAL 3'-5' EXONUCLEASE_ATP-DEPENDENT HELICASE WRN"/>
    <property type="match status" value="1"/>
</dbReference>
<dbReference type="Pfam" id="PF00270">
    <property type="entry name" value="DEAD"/>
    <property type="match status" value="1"/>
</dbReference>
<dbReference type="Pfam" id="PF00271">
    <property type="entry name" value="Helicase_C"/>
    <property type="match status" value="1"/>
</dbReference>
<dbReference type="GO" id="GO:0005524">
    <property type="term" value="F:ATP binding"/>
    <property type="evidence" value="ECO:0007669"/>
    <property type="project" value="UniProtKB-KW"/>
</dbReference>
<keyword evidence="7" id="KW-0238">DNA-binding</keyword>
<dbReference type="GO" id="GO:0000724">
    <property type="term" value="P:double-strand break repair via homologous recombination"/>
    <property type="evidence" value="ECO:0007669"/>
    <property type="project" value="TreeGrafter"/>
</dbReference>
<comment type="catalytic activity">
    <reaction evidence="9 11">
        <text>Couples ATP hydrolysis with the unwinding of duplex DNA by translocating in the 3'-5' direction.</text>
        <dbReference type="EC" id="5.6.2.4"/>
    </reaction>
</comment>
<dbReference type="EC" id="5.6.2.4" evidence="11"/>
<evidence type="ECO:0000256" key="5">
    <source>
        <dbReference type="ARBA" id="ARBA00022806"/>
    </source>
</evidence>
<dbReference type="InterPro" id="IPR044876">
    <property type="entry name" value="HRDC_dom_sf"/>
</dbReference>
<dbReference type="PROSITE" id="PS51194">
    <property type="entry name" value="HELICASE_CTER"/>
    <property type="match status" value="1"/>
</dbReference>
<dbReference type="PANTHER" id="PTHR13710">
    <property type="entry name" value="DNA HELICASE RECQ FAMILY MEMBER"/>
    <property type="match status" value="1"/>
</dbReference>
<dbReference type="InterPro" id="IPR001650">
    <property type="entry name" value="Helicase_C-like"/>
</dbReference>
<dbReference type="SMART" id="SM00487">
    <property type="entry name" value="DEXDc"/>
    <property type="match status" value="1"/>
</dbReference>
<feature type="compositionally biased region" description="Basic and acidic residues" evidence="12">
    <location>
        <begin position="736"/>
        <end position="747"/>
    </location>
</feature>
<dbReference type="InterPro" id="IPR036388">
    <property type="entry name" value="WH-like_DNA-bd_sf"/>
</dbReference>
<comment type="subcellular location">
    <subcellularLocation>
        <location evidence="11">Nucleus</location>
    </subcellularLocation>
</comment>
<dbReference type="InterPro" id="IPR004589">
    <property type="entry name" value="DNA_helicase_ATP-dep_RecQ"/>
</dbReference>
<dbReference type="EMBL" id="HBUF01375009">
    <property type="protein sequence ID" value="CAG6727904.1"/>
    <property type="molecule type" value="Transcribed_RNA"/>
</dbReference>
<evidence type="ECO:0000256" key="10">
    <source>
        <dbReference type="ARBA" id="ARBA00049360"/>
    </source>
</evidence>
<dbReference type="GO" id="GO:0005737">
    <property type="term" value="C:cytoplasm"/>
    <property type="evidence" value="ECO:0007669"/>
    <property type="project" value="TreeGrafter"/>
</dbReference>